<evidence type="ECO:0000256" key="7">
    <source>
        <dbReference type="ARBA" id="ARBA00022801"/>
    </source>
</evidence>
<evidence type="ECO:0000313" key="12">
    <source>
        <dbReference type="EMBL" id="KAE9123509.1"/>
    </source>
</evidence>
<dbReference type="AlphaFoldDB" id="A0A6G0LLF4"/>
<dbReference type="InterPro" id="IPR036397">
    <property type="entry name" value="RNaseH_sf"/>
</dbReference>
<dbReference type="GO" id="GO:0004190">
    <property type="term" value="F:aspartic-type endopeptidase activity"/>
    <property type="evidence" value="ECO:0007669"/>
    <property type="project" value="UniProtKB-KW"/>
</dbReference>
<dbReference type="PROSITE" id="PS50994">
    <property type="entry name" value="INTEGRASE"/>
    <property type="match status" value="1"/>
</dbReference>
<evidence type="ECO:0000313" key="13">
    <source>
        <dbReference type="Proteomes" id="UP000488956"/>
    </source>
</evidence>
<protein>
    <recommendedName>
        <fullName evidence="14">Reverse transcriptase domain-containing protein</fullName>
    </recommendedName>
</protein>
<keyword evidence="2" id="KW-0808">Transferase</keyword>
<organism evidence="12 13">
    <name type="scientific">Phytophthora fragariae</name>
    <dbReference type="NCBI Taxonomy" id="53985"/>
    <lineage>
        <taxon>Eukaryota</taxon>
        <taxon>Sar</taxon>
        <taxon>Stramenopiles</taxon>
        <taxon>Oomycota</taxon>
        <taxon>Peronosporomycetes</taxon>
        <taxon>Peronosporales</taxon>
        <taxon>Peronosporaceae</taxon>
        <taxon>Phytophthora</taxon>
    </lineage>
</organism>
<feature type="domain" description="Integrase catalytic" evidence="11">
    <location>
        <begin position="1121"/>
        <end position="1218"/>
    </location>
</feature>
<keyword evidence="1" id="KW-0645">Protease</keyword>
<dbReference type="InterPro" id="IPR043502">
    <property type="entry name" value="DNA/RNA_pol_sf"/>
</dbReference>
<keyword evidence="5" id="KW-0064">Aspartyl protease</keyword>
<dbReference type="Gene3D" id="3.30.420.10">
    <property type="entry name" value="Ribonuclease H-like superfamily/Ribonuclease H"/>
    <property type="match status" value="1"/>
</dbReference>
<proteinExistence type="predicted"/>
<dbReference type="Gene3D" id="3.30.70.270">
    <property type="match status" value="2"/>
</dbReference>
<dbReference type="GO" id="GO:0004519">
    <property type="term" value="F:endonuclease activity"/>
    <property type="evidence" value="ECO:0007669"/>
    <property type="project" value="UniProtKB-KW"/>
</dbReference>
<dbReference type="InterPro" id="IPR051320">
    <property type="entry name" value="Viral_Replic_Matur_Polypro"/>
</dbReference>
<dbReference type="CDD" id="cd09274">
    <property type="entry name" value="RNase_HI_RT_Ty3"/>
    <property type="match status" value="1"/>
</dbReference>
<evidence type="ECO:0000256" key="3">
    <source>
        <dbReference type="ARBA" id="ARBA00022695"/>
    </source>
</evidence>
<dbReference type="GO" id="GO:0003676">
    <property type="term" value="F:nucleic acid binding"/>
    <property type="evidence" value="ECO:0007669"/>
    <property type="project" value="InterPro"/>
</dbReference>
<feature type="compositionally biased region" description="Basic and acidic residues" evidence="9">
    <location>
        <begin position="9"/>
        <end position="18"/>
    </location>
</feature>
<evidence type="ECO:0000256" key="9">
    <source>
        <dbReference type="SAM" id="MobiDB-lite"/>
    </source>
</evidence>
<evidence type="ECO:0000256" key="2">
    <source>
        <dbReference type="ARBA" id="ARBA00022679"/>
    </source>
</evidence>
<feature type="region of interest" description="Disordered" evidence="9">
    <location>
        <begin position="1"/>
        <end position="26"/>
    </location>
</feature>
<feature type="compositionally biased region" description="Basic and acidic residues" evidence="9">
    <location>
        <begin position="261"/>
        <end position="271"/>
    </location>
</feature>
<dbReference type="InterPro" id="IPR043128">
    <property type="entry name" value="Rev_trsase/Diguanyl_cyclase"/>
</dbReference>
<dbReference type="InterPro" id="IPR001584">
    <property type="entry name" value="Integrase_cat-core"/>
</dbReference>
<dbReference type="InterPro" id="IPR000477">
    <property type="entry name" value="RT_dom"/>
</dbReference>
<keyword evidence="3" id="KW-0548">Nucleotidyltransferase</keyword>
<gene>
    <name evidence="12" type="ORF">PF010_g6382</name>
</gene>
<accession>A0A6G0LLF4</accession>
<evidence type="ECO:0000256" key="5">
    <source>
        <dbReference type="ARBA" id="ARBA00022750"/>
    </source>
</evidence>
<keyword evidence="8" id="KW-0695">RNA-directed DNA polymerase</keyword>
<dbReference type="SUPFAM" id="SSF56672">
    <property type="entry name" value="DNA/RNA polymerases"/>
    <property type="match status" value="1"/>
</dbReference>
<keyword evidence="6" id="KW-0255">Endonuclease</keyword>
<comment type="caution">
    <text evidence="12">The sequence shown here is derived from an EMBL/GenBank/DDBJ whole genome shotgun (WGS) entry which is preliminary data.</text>
</comment>
<dbReference type="SUPFAM" id="SSF53098">
    <property type="entry name" value="Ribonuclease H-like"/>
    <property type="match status" value="1"/>
</dbReference>
<evidence type="ECO:0008006" key="14">
    <source>
        <dbReference type="Google" id="ProtNLM"/>
    </source>
</evidence>
<name>A0A6G0LLF4_9STRA</name>
<evidence type="ECO:0000259" key="10">
    <source>
        <dbReference type="PROSITE" id="PS50878"/>
    </source>
</evidence>
<dbReference type="GO" id="GO:0015074">
    <property type="term" value="P:DNA integration"/>
    <property type="evidence" value="ECO:0007669"/>
    <property type="project" value="InterPro"/>
</dbReference>
<sequence length="1218" mass="138757">MSGPQQKRSRADTARDDGDTSQPTTKLWTALEPPPIVCFSHEALVKWRRERLLYEAAVIARCQESGESLATMMRPVTSTIHRRLLKTFCELELKMSVSEMTNDRLVTAINQILATMMNDQIPNVHAIMNQHLRMDLRQKDVKARILNYFDKFDELIEEYGLSVALDGNEKLKCRLLTENLHPPGLKEQVLLYQDLDPTVKISIPRLFDVIKAEALKNQQSFDLFHSTRDRGSARTTKTAPHSNNGDRNNYKSQKGDQLQSAREDRQDERPMFKKHDAAPAQGCLHCKGTHWVSDCPSATDEQKKAAREAFKEHMARRRDAEASNIKRVLGDGEDLAPMHVAFNGVVTMPYFPDNGTKYNAIPRRIVEELQQACPDVKVERLRKPIDGKAVGGAIISCDESIQLDLELITPAGKVRMRKVTCIITETEEDEFLLGRLTLKALGIDVEGQLSALANKEIVDFDPFESETPMSFDPPDKKQIIARLCELINEAVANGFPAERKRELFEVVMRYDIWRIAIGNDPPSKIEPFIIQFKEGTLPIRCRPRTYAPAEREWMKEFNESLAKLGWVYRNEASRWASPARPVKKPGKTGGLRQAVDFRRPNTQVLSVAGSMPSLSTRLHHTKNKKHRQTVDFLKSFWQMALAKVSKESQSYMTEDGVLTPTRLQQGSVDSSIHFQQSIEKIMREANLLYEHVLAWIDDLLIYADTIDEFLSVLDRVYCTLEKNGLFLGLNKICLYTTEAKWCGRIIKEDGIAYDHEKIQTLIDLPEPKTAAELQQFLCAAGWMRNALVDFARVAAPLQARLQTALEGTKRTKHVAARVAIDFTAEERKSFGQVKQLLAKSATLVTPDDSDELILMTDASEAGWGIIVTAVEDWDPATSITKQQHQLVHCMSGTFKGAAQHWSVSEKEAFPIIKAVTDLDYLLIRSKGFHLYSDHRNLIFIFAPGDEIKKHVRGKLQRWSLKLNELRYTIEHISGEDNVWADMASRWACIELPRETTTVNRWQTQDTHVQVELRPLRPDSEWPTEDDIKCAQLATTCTRPLHLEEQPNGLWRDEQNRWWIPEDAEVLLMRLMVIAHCGTSHRGVKVMINHLQEHFHIEKLETKARAFCSRCLLCCHVKGGKIIPRPWGETYRSNERNEALHMDYLFIGDYNGESNYLLVMKDDVSHYCELIECSSANAATAAMAILDWNSRYGMPQLLISDTATHLKNQLLGNCATKLR</sequence>
<dbReference type="Pfam" id="PF00078">
    <property type="entry name" value="RVT_1"/>
    <property type="match status" value="1"/>
</dbReference>
<dbReference type="InterPro" id="IPR041373">
    <property type="entry name" value="RT_RNaseH"/>
</dbReference>
<evidence type="ECO:0000256" key="6">
    <source>
        <dbReference type="ARBA" id="ARBA00022759"/>
    </source>
</evidence>
<feature type="domain" description="Reverse transcriptase" evidence="10">
    <location>
        <begin position="563"/>
        <end position="746"/>
    </location>
</feature>
<dbReference type="GO" id="GO:0003964">
    <property type="term" value="F:RNA-directed DNA polymerase activity"/>
    <property type="evidence" value="ECO:0007669"/>
    <property type="project" value="UniProtKB-KW"/>
</dbReference>
<feature type="region of interest" description="Disordered" evidence="9">
    <location>
        <begin position="226"/>
        <end position="271"/>
    </location>
</feature>
<feature type="compositionally biased region" description="Polar residues" evidence="9">
    <location>
        <begin position="233"/>
        <end position="260"/>
    </location>
</feature>
<dbReference type="InterPro" id="IPR012337">
    <property type="entry name" value="RNaseH-like_sf"/>
</dbReference>
<reference evidence="12 13" key="1">
    <citation type="submission" date="2018-09" db="EMBL/GenBank/DDBJ databases">
        <title>Genomic investigation of the strawberry pathogen Phytophthora fragariae indicates pathogenicity is determined by transcriptional variation in three key races.</title>
        <authorList>
            <person name="Adams T.M."/>
            <person name="Armitage A.D."/>
            <person name="Sobczyk M.K."/>
            <person name="Bates H.J."/>
            <person name="Dunwell J.M."/>
            <person name="Nellist C.F."/>
            <person name="Harrison R.J."/>
        </authorList>
    </citation>
    <scope>NUCLEOTIDE SEQUENCE [LARGE SCALE GENOMIC DNA]</scope>
    <source>
        <strain evidence="12 13">ONT-3</strain>
    </source>
</reference>
<evidence type="ECO:0000256" key="8">
    <source>
        <dbReference type="ARBA" id="ARBA00022918"/>
    </source>
</evidence>
<dbReference type="GO" id="GO:0006508">
    <property type="term" value="P:proteolysis"/>
    <property type="evidence" value="ECO:0007669"/>
    <property type="project" value="UniProtKB-KW"/>
</dbReference>
<evidence type="ECO:0000259" key="11">
    <source>
        <dbReference type="PROSITE" id="PS50994"/>
    </source>
</evidence>
<dbReference type="Pfam" id="PF17917">
    <property type="entry name" value="RT_RNaseH"/>
    <property type="match status" value="1"/>
</dbReference>
<dbReference type="Proteomes" id="UP000488956">
    <property type="component" value="Unassembled WGS sequence"/>
</dbReference>
<dbReference type="Gene3D" id="3.10.10.10">
    <property type="entry name" value="HIV Type 1 Reverse Transcriptase, subunit A, domain 1"/>
    <property type="match status" value="1"/>
</dbReference>
<keyword evidence="4" id="KW-0540">Nuclease</keyword>
<keyword evidence="7" id="KW-0378">Hydrolase</keyword>
<evidence type="ECO:0000256" key="1">
    <source>
        <dbReference type="ARBA" id="ARBA00022670"/>
    </source>
</evidence>
<dbReference type="EMBL" id="QXFX01000253">
    <property type="protein sequence ID" value="KAE9123509.1"/>
    <property type="molecule type" value="Genomic_DNA"/>
</dbReference>
<dbReference type="PANTHER" id="PTHR33064:SF37">
    <property type="entry name" value="RIBONUCLEASE H"/>
    <property type="match status" value="1"/>
</dbReference>
<evidence type="ECO:0000256" key="4">
    <source>
        <dbReference type="ARBA" id="ARBA00022722"/>
    </source>
</evidence>
<dbReference type="PROSITE" id="PS50878">
    <property type="entry name" value="RT_POL"/>
    <property type="match status" value="1"/>
</dbReference>
<dbReference type="PANTHER" id="PTHR33064">
    <property type="entry name" value="POL PROTEIN"/>
    <property type="match status" value="1"/>
</dbReference>